<accession>A0A0E3GQZ1</accession>
<dbReference type="CDD" id="cd01106">
    <property type="entry name" value="HTH_TipAL-Mta"/>
    <property type="match status" value="1"/>
</dbReference>
<name>A0A0E3GQZ1_CLOSL</name>
<dbReference type="PANTHER" id="PTHR30204">
    <property type="entry name" value="REDOX-CYCLING DRUG-SENSING TRANSCRIPTIONAL ACTIVATOR SOXR"/>
    <property type="match status" value="1"/>
</dbReference>
<feature type="domain" description="HTH merR-type" evidence="5">
    <location>
        <begin position="1"/>
        <end position="71"/>
    </location>
</feature>
<organism evidence="6 7">
    <name type="scientific">Clostridium scatologenes</name>
    <dbReference type="NCBI Taxonomy" id="1548"/>
    <lineage>
        <taxon>Bacteria</taxon>
        <taxon>Bacillati</taxon>
        <taxon>Bacillota</taxon>
        <taxon>Clostridia</taxon>
        <taxon>Eubacteriales</taxon>
        <taxon>Clostridiaceae</taxon>
        <taxon>Clostridium</taxon>
    </lineage>
</organism>
<dbReference type="Proteomes" id="UP000033115">
    <property type="component" value="Chromosome"/>
</dbReference>
<dbReference type="Gene3D" id="1.10.490.50">
    <property type="entry name" value="Antibiotic binding domain of TipA-like multidrug resistance regulators"/>
    <property type="match status" value="1"/>
</dbReference>
<keyword evidence="4" id="KW-0804">Transcription</keyword>
<dbReference type="KEGG" id="csq:CSCA_2286"/>
<dbReference type="HOGENOM" id="CLU_060077_0_6_9"/>
<protein>
    <submittedName>
        <fullName evidence="6">Transcriptional regulator, MerR family</fullName>
    </submittedName>
</protein>
<dbReference type="InterPro" id="IPR012925">
    <property type="entry name" value="TipAS_dom"/>
</dbReference>
<dbReference type="PANTHER" id="PTHR30204:SF90">
    <property type="entry name" value="HTH-TYPE TRANSCRIPTIONAL ACTIVATOR MTA"/>
    <property type="match status" value="1"/>
</dbReference>
<dbReference type="Pfam" id="PF13411">
    <property type="entry name" value="MerR_1"/>
    <property type="match status" value="1"/>
</dbReference>
<dbReference type="InterPro" id="IPR036244">
    <property type="entry name" value="TipA-like_antibiotic-bd"/>
</dbReference>
<evidence type="ECO:0000256" key="3">
    <source>
        <dbReference type="ARBA" id="ARBA00023159"/>
    </source>
</evidence>
<dbReference type="GO" id="GO:0003677">
    <property type="term" value="F:DNA binding"/>
    <property type="evidence" value="ECO:0007669"/>
    <property type="project" value="UniProtKB-KW"/>
</dbReference>
<evidence type="ECO:0000313" key="7">
    <source>
        <dbReference type="Proteomes" id="UP000033115"/>
    </source>
</evidence>
<proteinExistence type="predicted"/>
<keyword evidence="3" id="KW-0010">Activator</keyword>
<reference evidence="6 7" key="1">
    <citation type="journal article" date="2015" name="J. Biotechnol.">
        <title>Complete genome sequence of a malodorant-producing acetogen, Clostridium scatologenes ATCC 25775(T).</title>
        <authorList>
            <person name="Zhu Z."/>
            <person name="Guo T."/>
            <person name="Zheng H."/>
            <person name="Song T."/>
            <person name="Ouyang P."/>
            <person name="Xie J."/>
        </authorList>
    </citation>
    <scope>NUCLEOTIDE SEQUENCE [LARGE SCALE GENOMIC DNA]</scope>
    <source>
        <strain evidence="6 7">ATCC 25775</strain>
    </source>
</reference>
<dbReference type="STRING" id="1548.CSCA_2286"/>
<dbReference type="SUPFAM" id="SSF89082">
    <property type="entry name" value="Antibiotic binding domain of TipA-like multidrug resistance regulators"/>
    <property type="match status" value="1"/>
</dbReference>
<dbReference type="InterPro" id="IPR047057">
    <property type="entry name" value="MerR_fam"/>
</dbReference>
<dbReference type="Pfam" id="PF07739">
    <property type="entry name" value="TipAS"/>
    <property type="match status" value="1"/>
</dbReference>
<evidence type="ECO:0000259" key="5">
    <source>
        <dbReference type="PROSITE" id="PS50937"/>
    </source>
</evidence>
<keyword evidence="1" id="KW-0805">Transcription regulation</keyword>
<dbReference type="EMBL" id="CP009933">
    <property type="protein sequence ID" value="AKA69411.1"/>
    <property type="molecule type" value="Genomic_DNA"/>
</dbReference>
<dbReference type="RefSeq" id="WP_029163532.1">
    <property type="nucleotide sequence ID" value="NZ_CP009933.1"/>
</dbReference>
<dbReference type="InterPro" id="IPR000551">
    <property type="entry name" value="MerR-type_HTH_dom"/>
</dbReference>
<dbReference type="SUPFAM" id="SSF46955">
    <property type="entry name" value="Putative DNA-binding domain"/>
    <property type="match status" value="1"/>
</dbReference>
<evidence type="ECO:0000256" key="1">
    <source>
        <dbReference type="ARBA" id="ARBA00023015"/>
    </source>
</evidence>
<dbReference type="SMART" id="SM00422">
    <property type="entry name" value="HTH_MERR"/>
    <property type="match status" value="1"/>
</dbReference>
<evidence type="ECO:0000313" key="6">
    <source>
        <dbReference type="EMBL" id="AKA69411.1"/>
    </source>
</evidence>
<keyword evidence="7" id="KW-1185">Reference proteome</keyword>
<evidence type="ECO:0000256" key="2">
    <source>
        <dbReference type="ARBA" id="ARBA00023125"/>
    </source>
</evidence>
<gene>
    <name evidence="6" type="ORF">CSCA_2286</name>
</gene>
<dbReference type="PROSITE" id="PS50937">
    <property type="entry name" value="HTH_MERR_2"/>
    <property type="match status" value="1"/>
</dbReference>
<dbReference type="GO" id="GO:0003700">
    <property type="term" value="F:DNA-binding transcription factor activity"/>
    <property type="evidence" value="ECO:0007669"/>
    <property type="project" value="InterPro"/>
</dbReference>
<dbReference type="AlphaFoldDB" id="A0A0E3GQZ1"/>
<dbReference type="Gene3D" id="1.10.1660.10">
    <property type="match status" value="1"/>
</dbReference>
<evidence type="ECO:0000256" key="4">
    <source>
        <dbReference type="ARBA" id="ARBA00023163"/>
    </source>
</evidence>
<sequence>MELKINEVAKLTGVTVRTLHYYDEIGLLKPSKVSEASYRLYDDDAIELLQQILFFKELDFPLNEIKEIVKSASFDRTEALKKHKELLIKKRKRIDKLIKLLEKTIEGECNMSFKEFDNIDFENAKKKYAKEVKERWGKTDAYAESEAKTKNYDKEQWQKVNEEGGDILKAFAENREKSADSKEVQALVKEWQDYITKRFYKCTNEILKGLGLMYSQDERFKENIDGYGKGTAEFMSQAIAVYCRK</sequence>
<keyword evidence="2" id="KW-0238">DNA-binding</keyword>
<dbReference type="InterPro" id="IPR009061">
    <property type="entry name" value="DNA-bd_dom_put_sf"/>
</dbReference>